<dbReference type="AlphaFoldDB" id="A0A0A1U188"/>
<gene>
    <name evidence="1" type="ORF">EIN_411280</name>
</gene>
<dbReference type="RefSeq" id="XP_004254546.1">
    <property type="nucleotide sequence ID" value="XM_004254498.1"/>
</dbReference>
<dbReference type="VEuPathDB" id="AmoebaDB:EIN_411280"/>
<dbReference type="GeneID" id="14886738"/>
<protein>
    <submittedName>
        <fullName evidence="1">Uncharacterized protein</fullName>
    </submittedName>
</protein>
<organism evidence="1 2">
    <name type="scientific">Entamoeba invadens IP1</name>
    <dbReference type="NCBI Taxonomy" id="370355"/>
    <lineage>
        <taxon>Eukaryota</taxon>
        <taxon>Amoebozoa</taxon>
        <taxon>Evosea</taxon>
        <taxon>Archamoebae</taxon>
        <taxon>Mastigamoebida</taxon>
        <taxon>Entamoebidae</taxon>
        <taxon>Entamoeba</taxon>
    </lineage>
</organism>
<dbReference type="Proteomes" id="UP000014680">
    <property type="component" value="Unassembled WGS sequence"/>
</dbReference>
<evidence type="ECO:0000313" key="2">
    <source>
        <dbReference type="Proteomes" id="UP000014680"/>
    </source>
</evidence>
<sequence length="156" mass="18375">MDNVKDSTWQFKTSLQSGEHQWGYLIKNTPEDIRLETLRARNMLFEINKEYFITDLWDSTPSQIKIFKKQRLIKSPPFCLSQQKQKRMTLPHYTKTPLRNKNRVDTSSPEPLVVPLYRGARFNCFEDIMADDRPSLLRNMTVFSVLNTPVNSLVFC</sequence>
<accession>A0A0A1U188</accession>
<dbReference type="KEGG" id="eiv:EIN_411280"/>
<reference evidence="1 2" key="1">
    <citation type="submission" date="2012-10" db="EMBL/GenBank/DDBJ databases">
        <authorList>
            <person name="Zafar N."/>
            <person name="Inman J."/>
            <person name="Hall N."/>
            <person name="Lorenzi H."/>
            <person name="Caler E."/>
        </authorList>
    </citation>
    <scope>NUCLEOTIDE SEQUENCE [LARGE SCALE GENOMIC DNA]</scope>
    <source>
        <strain evidence="1 2">IP1</strain>
    </source>
</reference>
<proteinExistence type="predicted"/>
<name>A0A0A1U188_ENTIV</name>
<dbReference type="EMBL" id="KB206788">
    <property type="protein sequence ID" value="ELP87775.1"/>
    <property type="molecule type" value="Genomic_DNA"/>
</dbReference>
<keyword evidence="2" id="KW-1185">Reference proteome</keyword>
<evidence type="ECO:0000313" key="1">
    <source>
        <dbReference type="EMBL" id="ELP87775.1"/>
    </source>
</evidence>